<feature type="transmembrane region" description="Helical" evidence="1">
    <location>
        <begin position="202"/>
        <end position="224"/>
    </location>
</feature>
<proteinExistence type="predicted"/>
<feature type="transmembrane region" description="Helical" evidence="1">
    <location>
        <begin position="230"/>
        <end position="247"/>
    </location>
</feature>
<gene>
    <name evidence="2" type="ORF">SAMN04488137_2084</name>
</gene>
<dbReference type="Pfam" id="PF06691">
    <property type="entry name" value="DUF1189"/>
    <property type="match status" value="1"/>
</dbReference>
<keyword evidence="1" id="KW-0812">Transmembrane</keyword>
<sequence length="255" mass="28965">MRIVNHFIKSLYSPQTVARLRFQGVGKAIGYIFFLIFLTSIPFGITFSTAFKSGIEEFEQSMKSDIPDFTLKDGMLTSQLKKPVIQTDDNQTFIFDTTGTVKESDLNKYNDVIAMLKNKAIITSGGETQDFPYQTLGDVTLTKQDVNSLINKLSDLLPILLPLIFLFIYLFTVAMKFIGVTVLAVIGLVLQNFRRRSLNYRRLWVMSAYSVTLPTVFFAVMKLLHTEVPFSFLIYWAVASLFLHLAIKETPEPRA</sequence>
<keyword evidence="1" id="KW-0472">Membrane</keyword>
<dbReference type="RefSeq" id="WP_170834292.1">
    <property type="nucleotide sequence ID" value="NZ_FNHW01000001.1"/>
</dbReference>
<dbReference type="Proteomes" id="UP000199544">
    <property type="component" value="Unassembled WGS sequence"/>
</dbReference>
<evidence type="ECO:0000256" key="1">
    <source>
        <dbReference type="SAM" id="Phobius"/>
    </source>
</evidence>
<dbReference type="EMBL" id="FNHW01000001">
    <property type="protein sequence ID" value="SDM82084.1"/>
    <property type="molecule type" value="Genomic_DNA"/>
</dbReference>
<dbReference type="InterPro" id="IPR009574">
    <property type="entry name" value="DUF1189"/>
</dbReference>
<dbReference type="AlphaFoldDB" id="A0A1G9WBY6"/>
<keyword evidence="1" id="KW-1133">Transmembrane helix</keyword>
<name>A0A1G9WBY6_9BACL</name>
<reference evidence="3" key="1">
    <citation type="submission" date="2016-10" db="EMBL/GenBank/DDBJ databases">
        <authorList>
            <person name="Varghese N."/>
            <person name="Submissions S."/>
        </authorList>
    </citation>
    <scope>NUCLEOTIDE SEQUENCE [LARGE SCALE GENOMIC DNA]</scope>
    <source>
        <strain evidence="3">CGMCC 1.6854</strain>
    </source>
</reference>
<dbReference type="STRING" id="459525.SAMN04488137_2084"/>
<evidence type="ECO:0000313" key="2">
    <source>
        <dbReference type="EMBL" id="SDM82084.1"/>
    </source>
</evidence>
<accession>A0A1G9WBY6</accession>
<feature type="transmembrane region" description="Helical" evidence="1">
    <location>
        <begin position="159"/>
        <end position="190"/>
    </location>
</feature>
<evidence type="ECO:0000313" key="3">
    <source>
        <dbReference type="Proteomes" id="UP000199544"/>
    </source>
</evidence>
<keyword evidence="3" id="KW-1185">Reference proteome</keyword>
<protein>
    <submittedName>
        <fullName evidence="2">Maltodextrin utilization protein YvdJ</fullName>
    </submittedName>
</protein>
<feature type="transmembrane region" description="Helical" evidence="1">
    <location>
        <begin position="28"/>
        <end position="51"/>
    </location>
</feature>
<organism evidence="2 3">
    <name type="scientific">Fictibacillus solisalsi</name>
    <dbReference type="NCBI Taxonomy" id="459525"/>
    <lineage>
        <taxon>Bacteria</taxon>
        <taxon>Bacillati</taxon>
        <taxon>Bacillota</taxon>
        <taxon>Bacilli</taxon>
        <taxon>Bacillales</taxon>
        <taxon>Fictibacillaceae</taxon>
        <taxon>Fictibacillus</taxon>
    </lineage>
</organism>